<sequence>MSVDNIIPDQETLDRFKERFEEIREVKDNEIKTIRLAALMTDMESAYDIPLVGPLRIAAFNQSFSEVMELYKQVSQARCF</sequence>
<accession>A0A5Q2TMT5</accession>
<gene>
    <name evidence="1" type="ORF">GI584_14435</name>
</gene>
<dbReference type="AlphaFoldDB" id="A0A5Q2TMT5"/>
<evidence type="ECO:0000313" key="2">
    <source>
        <dbReference type="Proteomes" id="UP000339690"/>
    </source>
</evidence>
<dbReference type="EMBL" id="CP045915">
    <property type="protein sequence ID" value="QGH35170.1"/>
    <property type="molecule type" value="Genomic_DNA"/>
</dbReference>
<reference evidence="1 2" key="1">
    <citation type="submission" date="2019-11" db="EMBL/GenBank/DDBJ databases">
        <title>Gracilibacillus salitolerans sp. nov., a moderate halophile isolated from a saline soil in northwest China.</title>
        <authorList>
            <person name="Gan L."/>
        </authorList>
    </citation>
    <scope>NUCLEOTIDE SEQUENCE [LARGE SCALE GENOMIC DNA]</scope>
    <source>
        <strain evidence="1 2">SCU50</strain>
    </source>
</reference>
<keyword evidence="2" id="KW-1185">Reference proteome</keyword>
<dbReference type="RefSeq" id="WP_153791644.1">
    <property type="nucleotide sequence ID" value="NZ_CP045915.1"/>
</dbReference>
<organism evidence="1 2">
    <name type="scientific">Gracilibacillus salitolerans</name>
    <dbReference type="NCBI Taxonomy" id="2663022"/>
    <lineage>
        <taxon>Bacteria</taxon>
        <taxon>Bacillati</taxon>
        <taxon>Bacillota</taxon>
        <taxon>Bacilli</taxon>
        <taxon>Bacillales</taxon>
        <taxon>Bacillaceae</taxon>
        <taxon>Gracilibacillus</taxon>
    </lineage>
</organism>
<evidence type="ECO:0000313" key="1">
    <source>
        <dbReference type="EMBL" id="QGH35170.1"/>
    </source>
</evidence>
<protein>
    <submittedName>
        <fullName evidence="1">Uncharacterized protein</fullName>
    </submittedName>
</protein>
<proteinExistence type="predicted"/>
<dbReference type="KEGG" id="grc:GI584_14435"/>
<dbReference type="Proteomes" id="UP000339690">
    <property type="component" value="Chromosome"/>
</dbReference>
<name>A0A5Q2TMT5_9BACI</name>